<sequence>MADNSTHHLAAVATGIGAAAISSIIAPQLGWEVIGITALSGYVGGLLADIDDIESSNFKTVQRLSWLAAIIVPIIQFVYRPTDLLLAIPIALFMVSHFWEVLSQIMKRGGHTHSAIAAVCLSLGVAWVAYLTVGAAAALPAFSASSTSYLLHLLLDDLDNARFVETQTGMRPALAPIGRGRAVELYSILAIGFVSFFALWGF</sequence>
<evidence type="ECO:0000256" key="1">
    <source>
        <dbReference type="SAM" id="Phobius"/>
    </source>
</evidence>
<accession>A0A1Y1QK84</accession>
<evidence type="ECO:0000313" key="2">
    <source>
        <dbReference type="EMBL" id="OQX07739.1"/>
    </source>
</evidence>
<dbReference type="Proteomes" id="UP000192491">
    <property type="component" value="Unassembled WGS sequence"/>
</dbReference>
<feature type="transmembrane region" description="Helical" evidence="1">
    <location>
        <begin position="7"/>
        <end position="25"/>
    </location>
</feature>
<keyword evidence="1" id="KW-0472">Membrane</keyword>
<gene>
    <name evidence="2" type="ORF">BWK73_27280</name>
</gene>
<keyword evidence="1" id="KW-1133">Transmembrane helix</keyword>
<protein>
    <submittedName>
        <fullName evidence="2">Uncharacterized protein</fullName>
    </submittedName>
</protein>
<dbReference type="InterPro" id="IPR007404">
    <property type="entry name" value="YdjM-like"/>
</dbReference>
<proteinExistence type="predicted"/>
<feature type="transmembrane region" description="Helical" evidence="1">
    <location>
        <begin position="31"/>
        <end position="48"/>
    </location>
</feature>
<dbReference type="EMBL" id="MTEJ01000199">
    <property type="protein sequence ID" value="OQX07739.1"/>
    <property type="molecule type" value="Genomic_DNA"/>
</dbReference>
<reference evidence="2 3" key="1">
    <citation type="submission" date="2017-01" db="EMBL/GenBank/DDBJ databases">
        <title>Novel large sulfur bacteria in the metagenomes of groundwater-fed chemosynthetic microbial mats in the Lake Huron basin.</title>
        <authorList>
            <person name="Sharrar A.M."/>
            <person name="Flood B.E."/>
            <person name="Bailey J.V."/>
            <person name="Jones D.S."/>
            <person name="Biddanda B."/>
            <person name="Ruberg S.A."/>
            <person name="Marcus D.N."/>
            <person name="Dick G.J."/>
        </authorList>
    </citation>
    <scope>NUCLEOTIDE SEQUENCE [LARGE SCALE GENOMIC DNA]</scope>
    <source>
        <strain evidence="2">A8</strain>
    </source>
</reference>
<feature type="transmembrane region" description="Helical" evidence="1">
    <location>
        <begin position="60"/>
        <end position="78"/>
    </location>
</feature>
<evidence type="ECO:0000313" key="3">
    <source>
        <dbReference type="Proteomes" id="UP000192491"/>
    </source>
</evidence>
<dbReference type="Pfam" id="PF04307">
    <property type="entry name" value="YdjM"/>
    <property type="match status" value="1"/>
</dbReference>
<name>A0A1Y1QK84_9GAMM</name>
<keyword evidence="1" id="KW-0812">Transmembrane</keyword>
<comment type="caution">
    <text evidence="2">The sequence shown here is derived from an EMBL/GenBank/DDBJ whole genome shotgun (WGS) entry which is preliminary data.</text>
</comment>
<feature type="transmembrane region" description="Helical" evidence="1">
    <location>
        <begin position="114"/>
        <end position="142"/>
    </location>
</feature>
<organism evidence="2 3">
    <name type="scientific">Thiothrix lacustris</name>
    <dbReference type="NCBI Taxonomy" id="525917"/>
    <lineage>
        <taxon>Bacteria</taxon>
        <taxon>Pseudomonadati</taxon>
        <taxon>Pseudomonadota</taxon>
        <taxon>Gammaproteobacteria</taxon>
        <taxon>Thiotrichales</taxon>
        <taxon>Thiotrichaceae</taxon>
        <taxon>Thiothrix</taxon>
    </lineage>
</organism>
<dbReference type="AlphaFoldDB" id="A0A1Y1QK84"/>
<feature type="transmembrane region" description="Helical" evidence="1">
    <location>
        <begin position="183"/>
        <end position="201"/>
    </location>
</feature>
<feature type="transmembrane region" description="Helical" evidence="1">
    <location>
        <begin position="84"/>
        <end position="102"/>
    </location>
</feature>